<sequence length="426" mass="47938">MTLEVERSEVPIILLINDEYGTSKGGVSTINCQVGGTLKDKAAVYCTVLRVEKQDQEAANGDGVRLIKPRQVRGDKTEPSVDWLTFQFRTYYPKENLPPHVDVVIGHAHVTDTAARNIKDEYYEKAELITITHVLPEDTDYFRGNHRAIKASEKEKNMLDIVDNAKAAFSVGPRIYKHFTNKYRGKKRPRDHFMLLPRSSKIFEQAHIKPDSGDDEKVVLSVGRVKNVEHLKGYNLVGRSISIAARYLEFLRWVARGISEDDFERSLKILEDNLDSGDLIPTLRPYGTQEDILEDMMTAHLVLMPSRSEPFGLVGLEAIAAGVPVLISDQSGLADMIKTFVDEKKFPRGLLNRIVKTSVRDSDMEENAKTWADKIRETLTDTETAFDDAKKFKAALLKSKYWEDSQNDFLQACGITGSAAQAQSSK</sequence>
<dbReference type="Pfam" id="PF20706">
    <property type="entry name" value="GT4-conflict"/>
    <property type="match status" value="1"/>
</dbReference>
<dbReference type="GO" id="GO:0004197">
    <property type="term" value="F:cysteine-type endopeptidase activity"/>
    <property type="evidence" value="ECO:0000318"/>
    <property type="project" value="GO_Central"/>
</dbReference>
<dbReference type="PANTHER" id="PTHR10454:SF248">
    <property type="entry name" value="CASPASE-8-LIKE"/>
    <property type="match status" value="1"/>
</dbReference>
<dbReference type="CDD" id="cd03801">
    <property type="entry name" value="GT4_PimA-like"/>
    <property type="match status" value="1"/>
</dbReference>
<dbReference type="GO" id="GO:0005737">
    <property type="term" value="C:cytoplasm"/>
    <property type="evidence" value="ECO:0000318"/>
    <property type="project" value="GO_Central"/>
</dbReference>
<dbReference type="GO" id="GO:0006508">
    <property type="term" value="P:proteolysis"/>
    <property type="evidence" value="ECO:0007669"/>
    <property type="project" value="InterPro"/>
</dbReference>
<gene>
    <name evidence="2" type="primary">LOC118408577</name>
</gene>
<proteinExistence type="predicted"/>
<dbReference type="GO" id="GO:0043525">
    <property type="term" value="P:positive regulation of neuron apoptotic process"/>
    <property type="evidence" value="ECO:0000318"/>
    <property type="project" value="GO_Central"/>
</dbReference>
<evidence type="ECO:0000313" key="1">
    <source>
        <dbReference type="Proteomes" id="UP000001554"/>
    </source>
</evidence>
<accession>A0A9J7HVD2</accession>
<dbReference type="Proteomes" id="UP000001554">
    <property type="component" value="Unplaced"/>
</dbReference>
<dbReference type="SUPFAM" id="SSF53756">
    <property type="entry name" value="UDP-Glycosyltransferase/glycogen phosphorylase"/>
    <property type="match status" value="1"/>
</dbReference>
<evidence type="ECO:0000313" key="2">
    <source>
        <dbReference type="RefSeq" id="XP_035665277.1"/>
    </source>
</evidence>
<dbReference type="KEGG" id="bfo:118408577"/>
<dbReference type="AlphaFoldDB" id="A0A9J7HVD2"/>
<dbReference type="InterPro" id="IPR002398">
    <property type="entry name" value="Pept_C14"/>
</dbReference>
<dbReference type="OrthoDB" id="512920at2759"/>
<dbReference type="GeneID" id="118408577"/>
<organism evidence="1 2">
    <name type="scientific">Branchiostoma floridae</name>
    <name type="common">Florida lancelet</name>
    <name type="synonym">Amphioxus</name>
    <dbReference type="NCBI Taxonomy" id="7739"/>
    <lineage>
        <taxon>Eukaryota</taxon>
        <taxon>Metazoa</taxon>
        <taxon>Chordata</taxon>
        <taxon>Cephalochordata</taxon>
        <taxon>Leptocardii</taxon>
        <taxon>Amphioxiformes</taxon>
        <taxon>Branchiostomatidae</taxon>
        <taxon>Branchiostoma</taxon>
    </lineage>
</organism>
<protein>
    <submittedName>
        <fullName evidence="2">Uncharacterized protein LOC118408577</fullName>
    </submittedName>
</protein>
<dbReference type="RefSeq" id="XP_035665277.1">
    <property type="nucleotide sequence ID" value="XM_035809384.1"/>
</dbReference>
<dbReference type="Gene3D" id="3.40.50.2000">
    <property type="entry name" value="Glycogen Phosphorylase B"/>
    <property type="match status" value="1"/>
</dbReference>
<dbReference type="OMA" id="ELITITH"/>
<keyword evidence="1" id="KW-1185">Reference proteome</keyword>
<reference evidence="2" key="1">
    <citation type="submission" date="2025-08" db="UniProtKB">
        <authorList>
            <consortium name="RefSeq"/>
        </authorList>
    </citation>
    <scope>IDENTIFICATION</scope>
    <source>
        <strain evidence="2">S238N-H82</strain>
        <tissue evidence="2">Testes</tissue>
    </source>
</reference>
<dbReference type="GO" id="GO:0006915">
    <property type="term" value="P:apoptotic process"/>
    <property type="evidence" value="ECO:0000318"/>
    <property type="project" value="GO_Central"/>
</dbReference>
<name>A0A9J7HVD2_BRAFL</name>
<dbReference type="PANTHER" id="PTHR10454">
    <property type="entry name" value="CASPASE"/>
    <property type="match status" value="1"/>
</dbReference>